<dbReference type="SUPFAM" id="SSF56112">
    <property type="entry name" value="Protein kinase-like (PK-like)"/>
    <property type="match status" value="1"/>
</dbReference>
<evidence type="ECO:0000256" key="13">
    <source>
        <dbReference type="ARBA" id="ARBA00022737"/>
    </source>
</evidence>
<keyword evidence="11 24" id="KW-0812">Transmembrane</keyword>
<dbReference type="Gene3D" id="1.10.510.10">
    <property type="entry name" value="Transferase(Phosphotransferase) domain 1"/>
    <property type="match status" value="1"/>
</dbReference>
<dbReference type="GO" id="GO:0006952">
    <property type="term" value="P:defense response"/>
    <property type="evidence" value="ECO:0007669"/>
    <property type="project" value="UniProtKB-ARBA"/>
</dbReference>
<evidence type="ECO:0000256" key="6">
    <source>
        <dbReference type="ARBA" id="ARBA00022475"/>
    </source>
</evidence>
<dbReference type="Pfam" id="PF08263">
    <property type="entry name" value="LRRNT_2"/>
    <property type="match status" value="1"/>
</dbReference>
<feature type="signal peptide" evidence="25">
    <location>
        <begin position="1"/>
        <end position="26"/>
    </location>
</feature>
<feature type="binding site" evidence="23">
    <location>
        <position position="833"/>
    </location>
    <ligand>
        <name>ATP</name>
        <dbReference type="ChEBI" id="CHEBI:30616"/>
    </ligand>
</feature>
<dbReference type="Pfam" id="PF07714">
    <property type="entry name" value="PK_Tyr_Ser-Thr"/>
    <property type="match status" value="1"/>
</dbReference>
<keyword evidence="14 23" id="KW-0547">Nucleotide-binding</keyword>
<evidence type="ECO:0000256" key="25">
    <source>
        <dbReference type="SAM" id="SignalP"/>
    </source>
</evidence>
<dbReference type="FunFam" id="1.10.510.10:FF:000358">
    <property type="entry name" value="Putative leucine-rich repeat receptor-like serine/threonine-protein kinase"/>
    <property type="match status" value="1"/>
</dbReference>
<dbReference type="PROSITE" id="PS50011">
    <property type="entry name" value="PROTEIN_KINASE_DOM"/>
    <property type="match status" value="1"/>
</dbReference>
<dbReference type="GO" id="GO:0005524">
    <property type="term" value="F:ATP binding"/>
    <property type="evidence" value="ECO:0007669"/>
    <property type="project" value="UniProtKB-UniRule"/>
</dbReference>
<evidence type="ECO:0000256" key="8">
    <source>
        <dbReference type="ARBA" id="ARBA00022553"/>
    </source>
</evidence>
<evidence type="ECO:0000313" key="27">
    <source>
        <dbReference type="EMBL" id="KAH6756948.1"/>
    </source>
</evidence>
<comment type="similarity">
    <text evidence="3">Belongs to the protein kinase superfamily. Ser/Thr protein kinase family.</text>
</comment>
<dbReference type="FunFam" id="3.30.200.20:FF:000661">
    <property type="entry name" value="Serine-threonine protein kinase plant-type"/>
    <property type="match status" value="1"/>
</dbReference>
<evidence type="ECO:0000256" key="4">
    <source>
        <dbReference type="ARBA" id="ARBA00009592"/>
    </source>
</evidence>
<evidence type="ECO:0000256" key="20">
    <source>
        <dbReference type="ARBA" id="ARBA00023180"/>
    </source>
</evidence>
<reference evidence="27 28" key="1">
    <citation type="journal article" date="2021" name="Nat. Commun.">
        <title>Incipient diploidization of the medicinal plant Perilla within 10,000 years.</title>
        <authorList>
            <person name="Zhang Y."/>
            <person name="Shen Q."/>
            <person name="Leng L."/>
            <person name="Zhang D."/>
            <person name="Chen S."/>
            <person name="Shi Y."/>
            <person name="Ning Z."/>
            <person name="Chen S."/>
        </authorList>
    </citation>
    <scope>NUCLEOTIDE SEQUENCE [LARGE SCALE GENOMIC DNA]</scope>
    <source>
        <strain evidence="28">cv. PC099</strain>
    </source>
</reference>
<dbReference type="InterPro" id="IPR003591">
    <property type="entry name" value="Leu-rich_rpt_typical-subtyp"/>
</dbReference>
<dbReference type="InterPro" id="IPR017441">
    <property type="entry name" value="Protein_kinase_ATP_BS"/>
</dbReference>
<feature type="domain" description="Protein kinase" evidence="26">
    <location>
        <begin position="805"/>
        <end position="1085"/>
    </location>
</feature>
<dbReference type="InterPro" id="IPR032675">
    <property type="entry name" value="LRR_dom_sf"/>
</dbReference>
<dbReference type="InterPro" id="IPR013210">
    <property type="entry name" value="LRR_N_plant-typ"/>
</dbReference>
<keyword evidence="18 24" id="KW-0472">Membrane</keyword>
<protein>
    <recommendedName>
        <fullName evidence="5">non-specific serine/threonine protein kinase</fullName>
        <ecNumber evidence="5">2.7.11.1</ecNumber>
    </recommendedName>
</protein>
<comment type="catalytic activity">
    <reaction evidence="21">
        <text>L-threonyl-[protein] + ATP = O-phospho-L-threonyl-[protein] + ADP + H(+)</text>
        <dbReference type="Rhea" id="RHEA:46608"/>
        <dbReference type="Rhea" id="RHEA-COMP:11060"/>
        <dbReference type="Rhea" id="RHEA-COMP:11605"/>
        <dbReference type="ChEBI" id="CHEBI:15378"/>
        <dbReference type="ChEBI" id="CHEBI:30013"/>
        <dbReference type="ChEBI" id="CHEBI:30616"/>
        <dbReference type="ChEBI" id="CHEBI:61977"/>
        <dbReference type="ChEBI" id="CHEBI:456216"/>
        <dbReference type="EC" id="2.7.11.1"/>
    </reaction>
</comment>
<evidence type="ECO:0000256" key="18">
    <source>
        <dbReference type="ARBA" id="ARBA00023136"/>
    </source>
</evidence>
<dbReference type="PROSITE" id="PS00108">
    <property type="entry name" value="PROTEIN_KINASE_ST"/>
    <property type="match status" value="1"/>
</dbReference>
<name>A0AAD4NYB8_PERFH</name>
<evidence type="ECO:0000313" key="28">
    <source>
        <dbReference type="Proteomes" id="UP001190926"/>
    </source>
</evidence>
<dbReference type="InterPro" id="IPR055414">
    <property type="entry name" value="LRR_R13L4/SHOC2-like"/>
</dbReference>
<dbReference type="Proteomes" id="UP001190926">
    <property type="component" value="Unassembled WGS sequence"/>
</dbReference>
<accession>A0AAD4NYB8</accession>
<keyword evidence="10" id="KW-0808">Transferase</keyword>
<dbReference type="SUPFAM" id="SSF52047">
    <property type="entry name" value="RNI-like"/>
    <property type="match status" value="2"/>
</dbReference>
<dbReference type="SMART" id="SM00220">
    <property type="entry name" value="S_TKc"/>
    <property type="match status" value="1"/>
</dbReference>
<comment type="subcellular location">
    <subcellularLocation>
        <location evidence="1">Cell membrane</location>
        <topology evidence="1">Single-pass membrane protein</topology>
    </subcellularLocation>
    <subcellularLocation>
        <location evidence="2">Membrane</location>
        <topology evidence="2">Single-pass type I membrane protein</topology>
    </subcellularLocation>
</comment>
<keyword evidence="12 25" id="KW-0732">Signal</keyword>
<keyword evidence="7" id="KW-0723">Serine/threonine-protein kinase</keyword>
<dbReference type="GO" id="GO:0004674">
    <property type="term" value="F:protein serine/threonine kinase activity"/>
    <property type="evidence" value="ECO:0007669"/>
    <property type="project" value="UniProtKB-KW"/>
</dbReference>
<dbReference type="EC" id="2.7.11.1" evidence="5"/>
<keyword evidence="8" id="KW-0597">Phosphoprotein</keyword>
<organism evidence="27 28">
    <name type="scientific">Perilla frutescens var. hirtella</name>
    <name type="common">Perilla citriodora</name>
    <name type="synonym">Perilla setoyensis</name>
    <dbReference type="NCBI Taxonomy" id="608512"/>
    <lineage>
        <taxon>Eukaryota</taxon>
        <taxon>Viridiplantae</taxon>
        <taxon>Streptophyta</taxon>
        <taxon>Embryophyta</taxon>
        <taxon>Tracheophyta</taxon>
        <taxon>Spermatophyta</taxon>
        <taxon>Magnoliopsida</taxon>
        <taxon>eudicotyledons</taxon>
        <taxon>Gunneridae</taxon>
        <taxon>Pentapetalae</taxon>
        <taxon>asterids</taxon>
        <taxon>lamiids</taxon>
        <taxon>Lamiales</taxon>
        <taxon>Lamiaceae</taxon>
        <taxon>Nepetoideae</taxon>
        <taxon>Elsholtzieae</taxon>
        <taxon>Perilla</taxon>
    </lineage>
</organism>
<evidence type="ECO:0000256" key="5">
    <source>
        <dbReference type="ARBA" id="ARBA00012513"/>
    </source>
</evidence>
<dbReference type="AlphaFoldDB" id="A0AAD4NYB8"/>
<keyword evidence="17 24" id="KW-1133">Transmembrane helix</keyword>
<evidence type="ECO:0000259" key="26">
    <source>
        <dbReference type="PROSITE" id="PS50011"/>
    </source>
</evidence>
<keyword evidence="13" id="KW-0677">Repeat</keyword>
<feature type="chain" id="PRO_5042248572" description="non-specific serine/threonine protein kinase" evidence="25">
    <location>
        <begin position="27"/>
        <end position="1091"/>
    </location>
</feature>
<dbReference type="InterPro" id="IPR051809">
    <property type="entry name" value="Plant_receptor-like_S/T_kinase"/>
</dbReference>
<dbReference type="SMART" id="SM00369">
    <property type="entry name" value="LRR_TYP"/>
    <property type="match status" value="8"/>
</dbReference>
<evidence type="ECO:0000256" key="2">
    <source>
        <dbReference type="ARBA" id="ARBA00004479"/>
    </source>
</evidence>
<dbReference type="GO" id="GO:0051707">
    <property type="term" value="P:response to other organism"/>
    <property type="evidence" value="ECO:0007669"/>
    <property type="project" value="UniProtKB-ARBA"/>
</dbReference>
<keyword evidence="19" id="KW-0675">Receptor</keyword>
<dbReference type="InterPro" id="IPR001611">
    <property type="entry name" value="Leu-rich_rpt"/>
</dbReference>
<gene>
    <name evidence="27" type="ORF">C2S53_012352</name>
</gene>
<feature type="transmembrane region" description="Helical" evidence="24">
    <location>
        <begin position="746"/>
        <end position="770"/>
    </location>
</feature>
<sequence length="1091" mass="119815">MEKTCKLQHALAATLLLQYIIPASMAILSSQTDESSLLALKLSISQDPDNAIAKNWSSSTPVCSWTGVSCSKKHNNRVTSLNISNMNLEGTIPPQLGNLSFLTSLNVYNNRFHGDLPVELSKLRRLRYINLGSNNFTGPLPSFLSSWPNLQSLDFSNNEFSGSITTSFADVPKLVSLILSWNLLEGAIPQELCNLRLLQHLEIEGNRFTDQIPVCIFNITVLQQIRLRGNRLTGKLPEDLCDNLPNLDSLGLSDNELEGPLPPGLQKCSKLRVLLMIHNKFTGYIPREIGNLTWLTRLDIRGNNLRGHIPSEIGKLQKLEGFGADECGLSGSIPESLFNISALRMTTMVDNFLTGTLPTIIGKGSPNLDGLYLGMNNLSGFIPDSLSNASKLVVLDLSKNSFSGTIPDWIGSFRELEVLQLGVNQFTNPSAPHLTFLTSLTKCRNLRELVIGWSPLSGKLPTSIGNFSASLKILTLYRSRITGSIPSSIGNLSGLAELGLIDNELTGSIPTTIRGLDQLQELYLLDNNLTGSFPEEICSLENLGGLALSSNKLSGPLPACVGNMTSLRNLYLDSNRFTSTLPAGIWSLSNLLRFSASSNALTGHLPQQIASLKAVIFFDLSTNLFSGQIPTTIGSLESLLPFDLADNRFEGPIPESFGEMLSLEQLDIAYNNLSGEIPKSLERLIYLTYFNASFNDLSGEIPNGGPFKNFTSQSFMSNKALCGASRFEVPPCQVRSPESRMGKRKLVIALSTSLGVASTLVLLLVALFLLKRTRKWKYASQTQTLDIATHQRISYSDLQQATDGFSESNVLGVGGFSTVYKGILRDGSLAAVKVFNMQLEDGFKSFDTECEVLCSLRHRNLTKVISSCTSADFRALILDYMPSGSLEKWLYSHNNFLDLLQRLNIVIDVACALDYLHNGFIKPVVHCDLKPSNVLLDEELVGHVSDFGISKILAEDENIAQTKTLATVGYMAPEYGSEGIVSTRSDIYSYGIVLMETFTNRRPSDDMFAGELSLKKWVMDSLPSQITQVIDCNLLMQKEEDFDAKVQCLISVMELALKCTHELPEMRICMKDAAAAVNKIKLQFLASCGRC</sequence>
<evidence type="ECO:0000256" key="1">
    <source>
        <dbReference type="ARBA" id="ARBA00004162"/>
    </source>
</evidence>
<evidence type="ECO:0000256" key="19">
    <source>
        <dbReference type="ARBA" id="ARBA00023170"/>
    </source>
</evidence>
<evidence type="ECO:0000256" key="9">
    <source>
        <dbReference type="ARBA" id="ARBA00022614"/>
    </source>
</evidence>
<dbReference type="Pfam" id="PF23598">
    <property type="entry name" value="LRR_14"/>
    <property type="match status" value="1"/>
</dbReference>
<evidence type="ECO:0000256" key="17">
    <source>
        <dbReference type="ARBA" id="ARBA00022989"/>
    </source>
</evidence>
<proteinExistence type="inferred from homology"/>
<dbReference type="Gene3D" id="3.30.200.20">
    <property type="entry name" value="Phosphorylase Kinase, domain 1"/>
    <property type="match status" value="1"/>
</dbReference>
<evidence type="ECO:0000256" key="15">
    <source>
        <dbReference type="ARBA" id="ARBA00022777"/>
    </source>
</evidence>
<comment type="caution">
    <text evidence="27">The sequence shown here is derived from an EMBL/GenBank/DDBJ whole genome shotgun (WGS) entry which is preliminary data.</text>
</comment>
<evidence type="ECO:0000256" key="24">
    <source>
        <dbReference type="SAM" id="Phobius"/>
    </source>
</evidence>
<dbReference type="PANTHER" id="PTHR27008">
    <property type="entry name" value="OS04G0122200 PROTEIN"/>
    <property type="match status" value="1"/>
</dbReference>
<dbReference type="InterPro" id="IPR008271">
    <property type="entry name" value="Ser/Thr_kinase_AS"/>
</dbReference>
<evidence type="ECO:0000256" key="11">
    <source>
        <dbReference type="ARBA" id="ARBA00022692"/>
    </source>
</evidence>
<evidence type="ECO:0000256" key="3">
    <source>
        <dbReference type="ARBA" id="ARBA00008684"/>
    </source>
</evidence>
<evidence type="ECO:0000256" key="22">
    <source>
        <dbReference type="ARBA" id="ARBA00048679"/>
    </source>
</evidence>
<dbReference type="PROSITE" id="PS00107">
    <property type="entry name" value="PROTEIN_KINASE_ATP"/>
    <property type="match status" value="1"/>
</dbReference>
<keyword evidence="28" id="KW-1185">Reference proteome</keyword>
<comment type="catalytic activity">
    <reaction evidence="22">
        <text>L-seryl-[protein] + ATP = O-phospho-L-seryl-[protein] + ADP + H(+)</text>
        <dbReference type="Rhea" id="RHEA:17989"/>
        <dbReference type="Rhea" id="RHEA-COMP:9863"/>
        <dbReference type="Rhea" id="RHEA-COMP:11604"/>
        <dbReference type="ChEBI" id="CHEBI:15378"/>
        <dbReference type="ChEBI" id="CHEBI:29999"/>
        <dbReference type="ChEBI" id="CHEBI:30616"/>
        <dbReference type="ChEBI" id="CHEBI:83421"/>
        <dbReference type="ChEBI" id="CHEBI:456216"/>
        <dbReference type="EC" id="2.7.11.1"/>
    </reaction>
</comment>
<comment type="similarity">
    <text evidence="4">Belongs to the RLP family.</text>
</comment>
<keyword evidence="6" id="KW-1003">Cell membrane</keyword>
<evidence type="ECO:0000256" key="14">
    <source>
        <dbReference type="ARBA" id="ARBA00022741"/>
    </source>
</evidence>
<dbReference type="EMBL" id="SDAM02029499">
    <property type="protein sequence ID" value="KAH6756948.1"/>
    <property type="molecule type" value="Genomic_DNA"/>
</dbReference>
<evidence type="ECO:0000256" key="23">
    <source>
        <dbReference type="PROSITE-ProRule" id="PRU10141"/>
    </source>
</evidence>
<dbReference type="GO" id="GO:0005886">
    <property type="term" value="C:plasma membrane"/>
    <property type="evidence" value="ECO:0007669"/>
    <property type="project" value="UniProtKB-SubCell"/>
</dbReference>
<evidence type="ECO:0000256" key="16">
    <source>
        <dbReference type="ARBA" id="ARBA00022840"/>
    </source>
</evidence>
<dbReference type="InterPro" id="IPR001245">
    <property type="entry name" value="Ser-Thr/Tyr_kinase_cat_dom"/>
</dbReference>
<dbReference type="FunFam" id="3.80.10.10:FF:000275">
    <property type="entry name" value="Leucine-rich repeat receptor-like protein kinase"/>
    <property type="match status" value="1"/>
</dbReference>
<dbReference type="Gene3D" id="3.80.10.10">
    <property type="entry name" value="Ribonuclease Inhibitor"/>
    <property type="match status" value="5"/>
</dbReference>
<dbReference type="PANTHER" id="PTHR27008:SF602">
    <property type="entry name" value="LRR RECEPTOR-LIKE SERINE_THREONINE-PROTEIN KINASE EFR"/>
    <property type="match status" value="1"/>
</dbReference>
<evidence type="ECO:0000256" key="7">
    <source>
        <dbReference type="ARBA" id="ARBA00022527"/>
    </source>
</evidence>
<evidence type="ECO:0000256" key="21">
    <source>
        <dbReference type="ARBA" id="ARBA00047899"/>
    </source>
</evidence>
<evidence type="ECO:0000256" key="12">
    <source>
        <dbReference type="ARBA" id="ARBA00022729"/>
    </source>
</evidence>
<keyword evidence="9" id="KW-0433">Leucine-rich repeat</keyword>
<dbReference type="FunFam" id="3.80.10.10:FF:000095">
    <property type="entry name" value="LRR receptor-like serine/threonine-protein kinase GSO1"/>
    <property type="match status" value="2"/>
</dbReference>
<keyword evidence="20" id="KW-0325">Glycoprotein</keyword>
<dbReference type="Pfam" id="PF00560">
    <property type="entry name" value="LRR_1"/>
    <property type="match status" value="6"/>
</dbReference>
<dbReference type="InterPro" id="IPR011009">
    <property type="entry name" value="Kinase-like_dom_sf"/>
</dbReference>
<keyword evidence="15" id="KW-0418">Kinase</keyword>
<dbReference type="InterPro" id="IPR000719">
    <property type="entry name" value="Prot_kinase_dom"/>
</dbReference>
<evidence type="ECO:0000256" key="10">
    <source>
        <dbReference type="ARBA" id="ARBA00022679"/>
    </source>
</evidence>
<keyword evidence="16 23" id="KW-0067">ATP-binding</keyword>